<evidence type="ECO:0000259" key="1">
    <source>
        <dbReference type="Pfam" id="PF01755"/>
    </source>
</evidence>
<reference evidence="2" key="1">
    <citation type="journal article" date="2020" name="Nature">
        <title>Giant virus diversity and host interactions through global metagenomics.</title>
        <authorList>
            <person name="Schulz F."/>
            <person name="Roux S."/>
            <person name="Paez-Espino D."/>
            <person name="Jungbluth S."/>
            <person name="Walsh D.A."/>
            <person name="Denef V.J."/>
            <person name="McMahon K.D."/>
            <person name="Konstantinidis K.T."/>
            <person name="Eloe-Fadrosh E.A."/>
            <person name="Kyrpides N.C."/>
            <person name="Woyke T."/>
        </authorList>
    </citation>
    <scope>NUCLEOTIDE SEQUENCE</scope>
    <source>
        <strain evidence="2">GVMAG-M-3300023184-77</strain>
    </source>
</reference>
<accession>A0A6C0IG57</accession>
<sequence>MILVLLLLLSIISILLYYNISEKEIIIKNNKDKAYLINLDERPDRFDIISKSFEKAPFNIERFSAIKDNVGWKGCGKSHCALIQMAKDNDMPSVLIMEDDCKPSKNFNESWPLIKNWLDNNKNDWDIFIGGTTYYYIMDKSPDSVKPICKINDSIKLYNTKLLCLHFYYLNNSVYDRFLEWKKDIDKSGPIDLWPNKINMRIVTSSPFIATQNDIYSNIANSSADYSNGFKESNKIIASIQNNSVCDLNKNL</sequence>
<evidence type="ECO:0000313" key="2">
    <source>
        <dbReference type="EMBL" id="QHT91515.1"/>
    </source>
</evidence>
<dbReference type="EMBL" id="MN740165">
    <property type="protein sequence ID" value="QHT91515.1"/>
    <property type="molecule type" value="Genomic_DNA"/>
</dbReference>
<feature type="domain" description="Glycosyl transferase family 25" evidence="1">
    <location>
        <begin position="71"/>
        <end position="181"/>
    </location>
</feature>
<dbReference type="AlphaFoldDB" id="A0A6C0IG57"/>
<dbReference type="InterPro" id="IPR002654">
    <property type="entry name" value="Glyco_trans_25"/>
</dbReference>
<organism evidence="2">
    <name type="scientific">viral metagenome</name>
    <dbReference type="NCBI Taxonomy" id="1070528"/>
    <lineage>
        <taxon>unclassified sequences</taxon>
        <taxon>metagenomes</taxon>
        <taxon>organismal metagenomes</taxon>
    </lineage>
</organism>
<dbReference type="Pfam" id="PF01755">
    <property type="entry name" value="Glyco_transf_25"/>
    <property type="match status" value="1"/>
</dbReference>
<protein>
    <recommendedName>
        <fullName evidence="1">Glycosyl transferase family 25 domain-containing protein</fullName>
    </recommendedName>
</protein>
<name>A0A6C0IG57_9ZZZZ</name>
<proteinExistence type="predicted"/>